<feature type="compositionally biased region" description="Basic and acidic residues" evidence="1">
    <location>
        <begin position="54"/>
        <end position="65"/>
    </location>
</feature>
<feature type="region of interest" description="Disordered" evidence="1">
    <location>
        <begin position="46"/>
        <end position="84"/>
    </location>
</feature>
<protein>
    <submittedName>
        <fullName evidence="2">Uncharacterized protein</fullName>
    </submittedName>
</protein>
<evidence type="ECO:0000313" key="2">
    <source>
        <dbReference type="EMBL" id="MFC3114857.1"/>
    </source>
</evidence>
<feature type="compositionally biased region" description="Low complexity" evidence="1">
    <location>
        <begin position="70"/>
        <end position="81"/>
    </location>
</feature>
<dbReference type="EMBL" id="JBHRTF010000002">
    <property type="protein sequence ID" value="MFC3114857.1"/>
    <property type="molecule type" value="Genomic_DNA"/>
</dbReference>
<dbReference type="RefSeq" id="WP_378116579.1">
    <property type="nucleotide sequence ID" value="NZ_JBHRTF010000002.1"/>
</dbReference>
<reference evidence="3" key="1">
    <citation type="journal article" date="2019" name="Int. J. Syst. Evol. Microbiol.">
        <title>The Global Catalogue of Microorganisms (GCM) 10K type strain sequencing project: providing services to taxonomists for standard genome sequencing and annotation.</title>
        <authorList>
            <consortium name="The Broad Institute Genomics Platform"/>
            <consortium name="The Broad Institute Genome Sequencing Center for Infectious Disease"/>
            <person name="Wu L."/>
            <person name="Ma J."/>
        </authorList>
    </citation>
    <scope>NUCLEOTIDE SEQUENCE [LARGE SCALE GENOMIC DNA]</scope>
    <source>
        <strain evidence="3">KCTC 52237</strain>
    </source>
</reference>
<name>A0ABV7FEN3_9GAMM</name>
<proteinExistence type="predicted"/>
<accession>A0ABV7FEN3</accession>
<keyword evidence="3" id="KW-1185">Reference proteome</keyword>
<dbReference type="Proteomes" id="UP001595555">
    <property type="component" value="Unassembled WGS sequence"/>
</dbReference>
<comment type="caution">
    <text evidence="2">The sequence shown here is derived from an EMBL/GenBank/DDBJ whole genome shotgun (WGS) entry which is preliminary data.</text>
</comment>
<sequence length="194" mass="21853">MSESTRVKINLKEGLIELEGSEKFVGQYLDEFKILLSSAHIKSTDSDMNIDSKNTSEHQPTENKKKSPAKKTASSKKIAPKVPAERFDVHGNDTTISLQAFMDEKKPGTKNGNLIVVIGYYITEILGNKGFTLGQIEYAYKMLNLKRPGHLRQIMINEKNERDLFEMDAEDKNLWNLTRSGEIFVSDQLPVSGS</sequence>
<organism evidence="2 3">
    <name type="scientific">Cellvibrio fontiphilus</name>
    <dbReference type="NCBI Taxonomy" id="1815559"/>
    <lineage>
        <taxon>Bacteria</taxon>
        <taxon>Pseudomonadati</taxon>
        <taxon>Pseudomonadota</taxon>
        <taxon>Gammaproteobacteria</taxon>
        <taxon>Cellvibrionales</taxon>
        <taxon>Cellvibrionaceae</taxon>
        <taxon>Cellvibrio</taxon>
    </lineage>
</organism>
<evidence type="ECO:0000256" key="1">
    <source>
        <dbReference type="SAM" id="MobiDB-lite"/>
    </source>
</evidence>
<evidence type="ECO:0000313" key="3">
    <source>
        <dbReference type="Proteomes" id="UP001595555"/>
    </source>
</evidence>
<gene>
    <name evidence="2" type="ORF">ACFODX_04745</name>
</gene>